<proteinExistence type="predicted"/>
<dbReference type="EMBL" id="JAQQWN010000002">
    <property type="protein sequence ID" value="KAK8094477.1"/>
    <property type="molecule type" value="Genomic_DNA"/>
</dbReference>
<evidence type="ECO:0000313" key="2">
    <source>
        <dbReference type="Proteomes" id="UP001433268"/>
    </source>
</evidence>
<dbReference type="GeneID" id="92038537"/>
<gene>
    <name evidence="1" type="ORF">PG997_001162</name>
</gene>
<organism evidence="1 2">
    <name type="scientific">Apiospora hydei</name>
    <dbReference type="NCBI Taxonomy" id="1337664"/>
    <lineage>
        <taxon>Eukaryota</taxon>
        <taxon>Fungi</taxon>
        <taxon>Dikarya</taxon>
        <taxon>Ascomycota</taxon>
        <taxon>Pezizomycotina</taxon>
        <taxon>Sordariomycetes</taxon>
        <taxon>Xylariomycetidae</taxon>
        <taxon>Amphisphaeriales</taxon>
        <taxon>Apiosporaceae</taxon>
        <taxon>Apiospora</taxon>
    </lineage>
</organism>
<evidence type="ECO:0000313" key="1">
    <source>
        <dbReference type="EMBL" id="KAK8094477.1"/>
    </source>
</evidence>
<sequence length="144" mass="16544">MLSLRRLPEQHQDRGPRWYDASIQFTIEGIPWPLQLSYDVCFINAWPCSEGPHPLFFDYVFTAMKVEEIIYFQDWGRLAGLNERSANSTPVGGSKPFRPMIPDDDEERVLVVEAFGSKDNEVLARAWCSHWGHSAVVADISKTW</sequence>
<dbReference type="PANTHER" id="PTHR42345:SF1">
    <property type="entry name" value="VTC DOMAIN-CONTAINING PROTEIN"/>
    <property type="match status" value="1"/>
</dbReference>
<protein>
    <submittedName>
        <fullName evidence="1">Uncharacterized protein</fullName>
    </submittedName>
</protein>
<dbReference type="Proteomes" id="UP001433268">
    <property type="component" value="Unassembled WGS sequence"/>
</dbReference>
<comment type="caution">
    <text evidence="1">The sequence shown here is derived from an EMBL/GenBank/DDBJ whole genome shotgun (WGS) entry which is preliminary data.</text>
</comment>
<dbReference type="PANTHER" id="PTHR42345">
    <property type="entry name" value="TPR_REGION DOMAIN-CONTAINING PROTEIN"/>
    <property type="match status" value="1"/>
</dbReference>
<keyword evidence="2" id="KW-1185">Reference proteome</keyword>
<accession>A0ABR1XCX9</accession>
<dbReference type="RefSeq" id="XP_066675250.1">
    <property type="nucleotide sequence ID" value="XM_066805477.1"/>
</dbReference>
<reference evidence="1 2" key="1">
    <citation type="submission" date="2023-01" db="EMBL/GenBank/DDBJ databases">
        <title>Analysis of 21 Apiospora genomes using comparative genomics revels a genus with tremendous synthesis potential of carbohydrate active enzymes and secondary metabolites.</title>
        <authorList>
            <person name="Sorensen T."/>
        </authorList>
    </citation>
    <scope>NUCLEOTIDE SEQUENCE [LARGE SCALE GENOMIC DNA]</scope>
    <source>
        <strain evidence="1 2">CBS 114990</strain>
    </source>
</reference>
<name>A0ABR1XCX9_9PEZI</name>